<dbReference type="Pfam" id="PF18909">
    <property type="entry name" value="dGTP_diPhyd_N"/>
    <property type="match status" value="1"/>
</dbReference>
<organism evidence="2 3">
    <name type="scientific">Mycobacterium phage Maxxinista</name>
    <dbReference type="NCBI Taxonomy" id="1955423"/>
    <lineage>
        <taxon>Viruses</taxon>
        <taxon>Duplodnaviria</taxon>
        <taxon>Heunggongvirae</taxon>
        <taxon>Uroviricota</taxon>
        <taxon>Caudoviricetes</taxon>
        <taxon>Kostyavirus</taxon>
        <taxon>Kostyavirus CJW1</taxon>
    </lineage>
</organism>
<name>A0A1S5VXZ5_9CAUD</name>
<accession>A0A1S5VXZ5</accession>
<dbReference type="InterPro" id="IPR044038">
    <property type="entry name" value="dATP/dGTP_diPOhydrolase_N"/>
</dbReference>
<gene>
    <name evidence="2" type="ORF">SEA_MAXXINISTA_114</name>
</gene>
<feature type="domain" description="dATP/dGTP diphosphohydrolase N-terminal" evidence="1">
    <location>
        <begin position="8"/>
        <end position="106"/>
    </location>
</feature>
<evidence type="ECO:0000259" key="1">
    <source>
        <dbReference type="Pfam" id="PF18909"/>
    </source>
</evidence>
<dbReference type="EMBL" id="KY549152">
    <property type="protein sequence ID" value="AQP30830.1"/>
    <property type="molecule type" value="Genomic_DNA"/>
</dbReference>
<evidence type="ECO:0000313" key="3">
    <source>
        <dbReference type="Proteomes" id="UP000224283"/>
    </source>
</evidence>
<protein>
    <recommendedName>
        <fullName evidence="1">dATP/dGTP diphosphohydrolase N-terminal domain-containing protein</fullName>
    </recommendedName>
</protein>
<evidence type="ECO:0000313" key="2">
    <source>
        <dbReference type="EMBL" id="AQP30830.1"/>
    </source>
</evidence>
<dbReference type="Proteomes" id="UP000224283">
    <property type="component" value="Genome"/>
</dbReference>
<proteinExistence type="predicted"/>
<reference evidence="3" key="1">
    <citation type="submission" date="2017-01" db="EMBL/GenBank/DDBJ databases">
        <authorList>
            <person name="Mah S.A."/>
            <person name="Swanson W.J."/>
            <person name="Moy G.W."/>
            <person name="Vacquier V.D."/>
        </authorList>
    </citation>
    <scope>NUCLEOTIDE SEQUENCE [LARGE SCALE GENOMIC DNA]</scope>
</reference>
<sequence length="159" mass="17621">MTELKDTNPKDAVGTAKVPYSTIPARVVAEVGLAMMEGALKYGRHNYRVSGVRASVYYDAAKRHLDAWWEGQDIDPDSGLPHLVKAIACLVVVRDSEIQGNWEDDRPPSTPGDWVKELNEKAKALLEKYPDPVPAHTQKSKFQAETLKLLNAAIAPLRM</sequence>